<dbReference type="SUPFAM" id="SSF53756">
    <property type="entry name" value="UDP-Glycosyltransferase/glycogen phosphorylase"/>
    <property type="match status" value="1"/>
</dbReference>
<dbReference type="GO" id="GO:0016740">
    <property type="term" value="F:transferase activity"/>
    <property type="evidence" value="ECO:0007669"/>
    <property type="project" value="UniProtKB-KW"/>
</dbReference>
<reference evidence="2" key="1">
    <citation type="journal article" date="2019" name="Int. J. Syst. Evol. Microbiol.">
        <title>The Global Catalogue of Microorganisms (GCM) 10K type strain sequencing project: providing services to taxonomists for standard genome sequencing and annotation.</title>
        <authorList>
            <consortium name="The Broad Institute Genomics Platform"/>
            <consortium name="The Broad Institute Genome Sequencing Center for Infectious Disease"/>
            <person name="Wu L."/>
            <person name="Ma J."/>
        </authorList>
    </citation>
    <scope>NUCLEOTIDE SEQUENCE [LARGE SCALE GENOMIC DNA]</scope>
    <source>
        <strain evidence="2">CGMCC 1.15422</strain>
    </source>
</reference>
<proteinExistence type="predicted"/>
<comment type="caution">
    <text evidence="1">The sequence shown here is derived from an EMBL/GenBank/DDBJ whole genome shotgun (WGS) entry which is preliminary data.</text>
</comment>
<organism evidence="1 2">
    <name type="scientific">Christiangramia forsetii</name>
    <dbReference type="NCBI Taxonomy" id="411153"/>
    <lineage>
        <taxon>Bacteria</taxon>
        <taxon>Pseudomonadati</taxon>
        <taxon>Bacteroidota</taxon>
        <taxon>Flavobacteriia</taxon>
        <taxon>Flavobacteriales</taxon>
        <taxon>Flavobacteriaceae</taxon>
        <taxon>Christiangramia</taxon>
    </lineage>
</organism>
<dbReference type="CDD" id="cd03801">
    <property type="entry name" value="GT4_PimA-like"/>
    <property type="match status" value="1"/>
</dbReference>
<sequence length="412" mass="48143">MPKLLVIGYVWPEPKSSAAGTRMMQLLKFFQNENYQITFATTARETDNKADLNELGIQSEKIKLNDADFDVFLEDLMPHIVLFDRFMVEEQFGWRVDTVCPEAIKILDTEDLHFLRKARHQSFKENKKAEEIYFDSDLAKREIAAIYRCDLSLIISEIELKLLTSKFQVPESILQYLPFLLKEISEKEQLNLPVFEDRKDFISIGNFLHEPNWNAVLYLKEKIWPQIRKALPEAKMQVYGAYPSQKVLNLLNSKENFIINGWAESSREVMRDSRVCLAPIQFGAGLKGKLVEAMQNGTASVTTKIGAEGINGQLAWNGFITESDNEFIEKSIELYTNDQLWEKQLKLGFDIINKRFNKQEHIENFRKKLSLIQNDLERHRLTNFTGKMLKHHLHKSTYFMSRFIEEKNKKFL</sequence>
<gene>
    <name evidence="1" type="ORF">GCM10011532_27420</name>
</gene>
<name>A0ABQ1WR17_9FLAO</name>
<evidence type="ECO:0000313" key="2">
    <source>
        <dbReference type="Proteomes" id="UP000605733"/>
    </source>
</evidence>
<dbReference type="Proteomes" id="UP000605733">
    <property type="component" value="Unassembled WGS sequence"/>
</dbReference>
<keyword evidence="1" id="KW-0808">Transferase</keyword>
<keyword evidence="2" id="KW-1185">Reference proteome</keyword>
<dbReference type="RefSeq" id="WP_011709436.1">
    <property type="nucleotide sequence ID" value="NZ_BMIX01000007.1"/>
</dbReference>
<protein>
    <submittedName>
        <fullName evidence="1">Glycosyl transferase</fullName>
    </submittedName>
</protein>
<dbReference type="EMBL" id="BMIX01000007">
    <property type="protein sequence ID" value="GGG42131.1"/>
    <property type="molecule type" value="Genomic_DNA"/>
</dbReference>
<evidence type="ECO:0000313" key="1">
    <source>
        <dbReference type="EMBL" id="GGG42131.1"/>
    </source>
</evidence>
<dbReference type="Pfam" id="PF13692">
    <property type="entry name" value="Glyco_trans_1_4"/>
    <property type="match status" value="1"/>
</dbReference>
<dbReference type="Gene3D" id="3.40.50.2000">
    <property type="entry name" value="Glycogen Phosphorylase B"/>
    <property type="match status" value="1"/>
</dbReference>
<accession>A0ABQ1WR17</accession>